<dbReference type="Proteomes" id="UP001273136">
    <property type="component" value="Unassembled WGS sequence"/>
</dbReference>
<name>A0AAE4MAN6_9EURY</name>
<dbReference type="SUPFAM" id="SSF56300">
    <property type="entry name" value="Metallo-dependent phosphatases"/>
    <property type="match status" value="1"/>
</dbReference>
<dbReference type="Pfam" id="PF12850">
    <property type="entry name" value="Metallophos_2"/>
    <property type="match status" value="1"/>
</dbReference>
<dbReference type="InterPro" id="IPR029052">
    <property type="entry name" value="Metallo-depent_PP-like"/>
</dbReference>
<gene>
    <name evidence="2" type="ORF">McpAg1_05410</name>
</gene>
<proteinExistence type="predicted"/>
<protein>
    <recommendedName>
        <fullName evidence="1">CHAD domain-containing protein</fullName>
    </recommendedName>
</protein>
<accession>A0AAE4MAN6</accession>
<evidence type="ECO:0000259" key="1">
    <source>
        <dbReference type="PROSITE" id="PS51708"/>
    </source>
</evidence>
<evidence type="ECO:0000313" key="3">
    <source>
        <dbReference type="Proteomes" id="UP001273136"/>
    </source>
</evidence>
<organism evidence="2 3">
    <name type="scientific">Methanorbis furvi</name>
    <dbReference type="NCBI Taxonomy" id="3028299"/>
    <lineage>
        <taxon>Archaea</taxon>
        <taxon>Methanobacteriati</taxon>
        <taxon>Methanobacteriota</taxon>
        <taxon>Stenosarchaea group</taxon>
        <taxon>Methanomicrobia</taxon>
        <taxon>Methanomicrobiales</taxon>
        <taxon>Methanocorpusculaceae</taxon>
        <taxon>Methanorbis</taxon>
    </lineage>
</organism>
<reference evidence="2" key="1">
    <citation type="submission" date="2023-06" db="EMBL/GenBank/DDBJ databases">
        <title>Genome sequence of Methancorpusculaceae sp. Ag1.</title>
        <authorList>
            <person name="Protasov E."/>
            <person name="Platt K."/>
            <person name="Poehlein A."/>
            <person name="Daniel R."/>
            <person name="Brune A."/>
        </authorList>
    </citation>
    <scope>NUCLEOTIDE SEQUENCE</scope>
    <source>
        <strain evidence="2">Ag1</strain>
    </source>
</reference>
<dbReference type="InterPro" id="IPR038186">
    <property type="entry name" value="CHAD_dom_sf"/>
</dbReference>
<dbReference type="InterPro" id="IPR024654">
    <property type="entry name" value="Calcineurin-like_PHP_lpxH"/>
</dbReference>
<dbReference type="PROSITE" id="PS51708">
    <property type="entry name" value="CHAD"/>
    <property type="match status" value="1"/>
</dbReference>
<dbReference type="AlphaFoldDB" id="A0AAE4MAN6"/>
<dbReference type="PANTHER" id="PTHR39339:SF1">
    <property type="entry name" value="CHAD DOMAIN-CONTAINING PROTEIN"/>
    <property type="match status" value="1"/>
</dbReference>
<keyword evidence="3" id="KW-1185">Reference proteome</keyword>
<dbReference type="Gene3D" id="1.40.20.10">
    <property type="entry name" value="CHAD domain"/>
    <property type="match status" value="2"/>
</dbReference>
<sequence length="665" mass="74368">MTTNIDEGYRLYGAKVLLQLAADMAGESAGVKAGTDIEYIHRMRVASRRLRAALPLFAGCFGEKEYRYWEKEVKQITRSLGRARDLDVQIAFLRSYLEKLPKTGLPDGMPRFLPLEYQEPLESPQNEIPLLTEPAAPPVEQPGLFAAIKRFFAGVPDVQELPKVQEPELPKEQRMGPELRAGIECLTLRLMQERSGLQADVIKAVEAFERSKTIESIQKTCMEIVIRGKMEKTETKTSFSYREAYYHISLCRENVFLYAKALADPERIAAHHEMRIAAKKLRYTMESYKDLYGDGLAPAIRMVKELQDYLGDMHDCDVWTEFLPIFLKAEEEKSIAYFGNTSFVAAVRPGLENLETDRAEKRAKLHAEVNVFWKKSEGLWDQIEKNLTKPLEDLRLQTLSLPDGVASIAFFADIHANLPALSAILADAKSRGCETFIYAGDVIGFGPFPEETMQMLASANAHGVCGNAEEAILLAGTVKECPKEFDPRRFVLHKKTWKKLITASRAELAALPTEIRFLWGNLRIAVMHHPKSCENVCSETSDAELNRLAAETDADVIICGHTHRPFAKKVHGVWIANTGGGGRSGDGDLRASYLLATKDPFTLHHIRVPYNIEETLARLEKNKELTAMFGAGLDFDEAADAAAGNMPELTKMPQTVSVTSAEEDK</sequence>
<comment type="caution">
    <text evidence="2">The sequence shown here is derived from an EMBL/GenBank/DDBJ whole genome shotgun (WGS) entry which is preliminary data.</text>
</comment>
<dbReference type="PANTHER" id="PTHR39339">
    <property type="entry name" value="SLR1444 PROTEIN"/>
    <property type="match status" value="1"/>
</dbReference>
<dbReference type="Gene3D" id="3.60.21.10">
    <property type="match status" value="1"/>
</dbReference>
<dbReference type="EMBL" id="JAWDKA010000002">
    <property type="protein sequence ID" value="MDV0441355.1"/>
    <property type="molecule type" value="Genomic_DNA"/>
</dbReference>
<dbReference type="Pfam" id="PF05235">
    <property type="entry name" value="CHAD"/>
    <property type="match status" value="1"/>
</dbReference>
<dbReference type="SMART" id="SM00880">
    <property type="entry name" value="CHAD"/>
    <property type="match status" value="1"/>
</dbReference>
<dbReference type="RefSeq" id="WP_338093748.1">
    <property type="nucleotide sequence ID" value="NZ_JAWDKA010000002.1"/>
</dbReference>
<dbReference type="InterPro" id="IPR007899">
    <property type="entry name" value="CHAD_dom"/>
</dbReference>
<evidence type="ECO:0000313" key="2">
    <source>
        <dbReference type="EMBL" id="MDV0441355.1"/>
    </source>
</evidence>
<feature type="domain" description="CHAD" evidence="1">
    <location>
        <begin position="2"/>
        <end position="374"/>
    </location>
</feature>